<gene>
    <name evidence="1" type="ORF">METZ01_LOCUS175807</name>
</gene>
<protein>
    <submittedName>
        <fullName evidence="1">Uncharacterized protein</fullName>
    </submittedName>
</protein>
<evidence type="ECO:0000313" key="1">
    <source>
        <dbReference type="EMBL" id="SVB22953.1"/>
    </source>
</evidence>
<proteinExistence type="predicted"/>
<dbReference type="EMBL" id="UINC01033523">
    <property type="protein sequence ID" value="SVB22953.1"/>
    <property type="molecule type" value="Genomic_DNA"/>
</dbReference>
<accession>A0A382CCD1</accession>
<organism evidence="1">
    <name type="scientific">marine metagenome</name>
    <dbReference type="NCBI Taxonomy" id="408172"/>
    <lineage>
        <taxon>unclassified sequences</taxon>
        <taxon>metagenomes</taxon>
        <taxon>ecological metagenomes</taxon>
    </lineage>
</organism>
<feature type="non-terminal residue" evidence="1">
    <location>
        <position position="1"/>
    </location>
</feature>
<sequence length="146" mass="17526">VMPHFLRFLAKKPENREKALREFNIEDFLVSQTWHENQIHYQIGIQGSDHYALIDPKTFLLQSLHSSIYRADGTKWKLKVQFSQFKNFQRQKFPQLTEYFLDGKLFKRVSLVKAKKLSRLPIKELKEMAMARVEHHFATWTIDYAR</sequence>
<dbReference type="AlphaFoldDB" id="A0A382CCD1"/>
<reference evidence="1" key="1">
    <citation type="submission" date="2018-05" db="EMBL/GenBank/DDBJ databases">
        <authorList>
            <person name="Lanie J.A."/>
            <person name="Ng W.-L."/>
            <person name="Kazmierczak K.M."/>
            <person name="Andrzejewski T.M."/>
            <person name="Davidsen T.M."/>
            <person name="Wayne K.J."/>
            <person name="Tettelin H."/>
            <person name="Glass J.I."/>
            <person name="Rusch D."/>
            <person name="Podicherti R."/>
            <person name="Tsui H.-C.T."/>
            <person name="Winkler M.E."/>
        </authorList>
    </citation>
    <scope>NUCLEOTIDE SEQUENCE</scope>
</reference>
<name>A0A382CCD1_9ZZZZ</name>